<name>A0A1R0KRI2_9PSEU</name>
<sequence length="121" mass="13553">MPVSSGVRRRIKEFLDPDDDLQYVFPADIFGSANPSVFIAVTRKTITVLSTGHWSRTTPKRVISTTLRDQRIGPVDTATTPWFKFCGIVYELDDEYVSVVHAADAEIMRDAAKPEDPLPDL</sequence>
<dbReference type="Proteomes" id="UP000187486">
    <property type="component" value="Unassembled WGS sequence"/>
</dbReference>
<reference evidence="1 2" key="1">
    <citation type="submission" date="2016-01" db="EMBL/GenBank/DDBJ databases">
        <title>Amycolatopsis coloradensis genome sequencing and assembly.</title>
        <authorList>
            <person name="Mayilraj S."/>
        </authorList>
    </citation>
    <scope>NUCLEOTIDE SEQUENCE [LARGE SCALE GENOMIC DNA]</scope>
    <source>
        <strain evidence="1 2">DSM 44225</strain>
    </source>
</reference>
<dbReference type="STRING" id="76021.BS329_18560"/>
<accession>A0A1R0KRI2</accession>
<dbReference type="RefSeq" id="WP_076162462.1">
    <property type="nucleotide sequence ID" value="NZ_JBEZVB010000026.1"/>
</dbReference>
<comment type="caution">
    <text evidence="1">The sequence shown here is derived from an EMBL/GenBank/DDBJ whole genome shotgun (WGS) entry which is preliminary data.</text>
</comment>
<proteinExistence type="predicted"/>
<protein>
    <submittedName>
        <fullName evidence="1">Uncharacterized protein</fullName>
    </submittedName>
</protein>
<evidence type="ECO:0000313" key="1">
    <source>
        <dbReference type="EMBL" id="OLZ50445.1"/>
    </source>
</evidence>
<organism evidence="1 2">
    <name type="scientific">Amycolatopsis coloradensis</name>
    <dbReference type="NCBI Taxonomy" id="76021"/>
    <lineage>
        <taxon>Bacteria</taxon>
        <taxon>Bacillati</taxon>
        <taxon>Actinomycetota</taxon>
        <taxon>Actinomycetes</taxon>
        <taxon>Pseudonocardiales</taxon>
        <taxon>Pseudonocardiaceae</taxon>
        <taxon>Amycolatopsis</taxon>
    </lineage>
</organism>
<keyword evidence="2" id="KW-1185">Reference proteome</keyword>
<dbReference type="EMBL" id="MQUQ01000010">
    <property type="protein sequence ID" value="OLZ50445.1"/>
    <property type="molecule type" value="Genomic_DNA"/>
</dbReference>
<gene>
    <name evidence="1" type="ORF">BS329_18560</name>
</gene>
<evidence type="ECO:0000313" key="2">
    <source>
        <dbReference type="Proteomes" id="UP000187486"/>
    </source>
</evidence>
<dbReference type="OrthoDB" id="3629087at2"/>
<dbReference type="AlphaFoldDB" id="A0A1R0KRI2"/>